<evidence type="ECO:0000313" key="2">
    <source>
        <dbReference type="Proteomes" id="UP000002287"/>
    </source>
</evidence>
<reference evidence="2" key="1">
    <citation type="submission" date="2007-03" db="EMBL/GenBank/DDBJ databases">
        <title>Complete sequence of chromosome 1 of Burkholderia vietnamiensis G4.</title>
        <authorList>
            <consortium name="US DOE Joint Genome Institute"/>
            <person name="Copeland A."/>
            <person name="Lucas S."/>
            <person name="Lapidus A."/>
            <person name="Barry K."/>
            <person name="Detter J.C."/>
            <person name="Glavina del Rio T."/>
            <person name="Hammon N."/>
            <person name="Israni S."/>
            <person name="Dalin E."/>
            <person name="Tice H."/>
            <person name="Pitluck S."/>
            <person name="Chain P."/>
            <person name="Malfatti S."/>
            <person name="Shin M."/>
            <person name="Vergez L."/>
            <person name="Schmutz J."/>
            <person name="Larimer F."/>
            <person name="Land M."/>
            <person name="Hauser L."/>
            <person name="Kyrpides N."/>
            <person name="Tiedje J."/>
            <person name="Richardson P."/>
        </authorList>
    </citation>
    <scope>NUCLEOTIDE SEQUENCE [LARGE SCALE GENOMIC DNA]</scope>
    <source>
        <strain evidence="2">G4 / LMG 22486</strain>
    </source>
</reference>
<dbReference type="EMBL" id="CP000614">
    <property type="protein sequence ID" value="ABO54601.1"/>
    <property type="molecule type" value="Genomic_DNA"/>
</dbReference>
<gene>
    <name evidence="1" type="ordered locus">Bcep1808_1594</name>
</gene>
<organism evidence="1 2">
    <name type="scientific">Burkholderia vietnamiensis (strain G4 / LMG 22486)</name>
    <name type="common">Burkholderia cepacia (strain R1808)</name>
    <dbReference type="NCBI Taxonomy" id="269482"/>
    <lineage>
        <taxon>Bacteria</taxon>
        <taxon>Pseudomonadati</taxon>
        <taxon>Pseudomonadota</taxon>
        <taxon>Betaproteobacteria</taxon>
        <taxon>Burkholderiales</taxon>
        <taxon>Burkholderiaceae</taxon>
        <taxon>Burkholderia</taxon>
        <taxon>Burkholderia cepacia complex</taxon>
    </lineage>
</organism>
<dbReference type="AlphaFoldDB" id="A4JE98"/>
<sequence>MAAARLRGRTGAREREARCLRLCVGLRHVPARRTRLGVASISIDIKDFRGICSLFNRRTSFVYARVQVNARPGVVTLLPGEFGGDADGHLDAFRGALLAEPATPPA</sequence>
<proteinExistence type="predicted"/>
<accession>A4JE98</accession>
<evidence type="ECO:0000313" key="1">
    <source>
        <dbReference type="EMBL" id="ABO54601.1"/>
    </source>
</evidence>
<dbReference type="Proteomes" id="UP000002287">
    <property type="component" value="Chromosome 1"/>
</dbReference>
<name>A4JE98_BURVG</name>
<protein>
    <submittedName>
        <fullName evidence="1">Uncharacterized protein</fullName>
    </submittedName>
</protein>
<dbReference type="KEGG" id="bvi:Bcep1808_1594"/>
<dbReference type="HOGENOM" id="CLU_2218161_0_0_4"/>